<evidence type="ECO:0000313" key="7">
    <source>
        <dbReference type="Proteomes" id="UP000006415"/>
    </source>
</evidence>
<organism evidence="6 7">
    <name type="scientific">Scardovia wiggsiae F0424</name>
    <dbReference type="NCBI Taxonomy" id="857290"/>
    <lineage>
        <taxon>Bacteria</taxon>
        <taxon>Bacillati</taxon>
        <taxon>Actinomycetota</taxon>
        <taxon>Actinomycetes</taxon>
        <taxon>Bifidobacteriales</taxon>
        <taxon>Bifidobacteriaceae</taxon>
        <taxon>Scardovia</taxon>
    </lineage>
</organism>
<comment type="cofactor">
    <cofactor evidence="1">
        <name>Mg(2+)</name>
        <dbReference type="ChEBI" id="CHEBI:18420"/>
    </cofactor>
</comment>
<dbReference type="InterPro" id="IPR023214">
    <property type="entry name" value="HAD_sf"/>
</dbReference>
<dbReference type="AlphaFoldDB" id="J0X1B1"/>
<evidence type="ECO:0000256" key="3">
    <source>
        <dbReference type="ARBA" id="ARBA00022801"/>
    </source>
</evidence>
<comment type="caution">
    <text evidence="6">The sequence shown here is derived from an EMBL/GenBank/DDBJ whole genome shotgun (WGS) entry which is preliminary data.</text>
</comment>
<dbReference type="GO" id="GO:0044281">
    <property type="term" value="P:small molecule metabolic process"/>
    <property type="evidence" value="ECO:0007669"/>
    <property type="project" value="UniProtKB-ARBA"/>
</dbReference>
<dbReference type="HOGENOM" id="CLU_045011_8_6_11"/>
<dbReference type="eggNOG" id="COG1011">
    <property type="taxonomic scope" value="Bacteria"/>
</dbReference>
<evidence type="ECO:0000256" key="4">
    <source>
        <dbReference type="ARBA" id="ARBA00022842"/>
    </source>
</evidence>
<keyword evidence="4" id="KW-0460">Magnesium</keyword>
<dbReference type="InterPro" id="IPR051400">
    <property type="entry name" value="HAD-like_hydrolase"/>
</dbReference>
<keyword evidence="2" id="KW-0479">Metal-binding</keyword>
<dbReference type="OrthoDB" id="9810501at2"/>
<dbReference type="RefSeq" id="WP_007147461.1">
    <property type="nucleotide sequence ID" value="NZ_AKCI01000001.1"/>
</dbReference>
<evidence type="ECO:0000256" key="1">
    <source>
        <dbReference type="ARBA" id="ARBA00001946"/>
    </source>
</evidence>
<feature type="compositionally biased region" description="Low complexity" evidence="5">
    <location>
        <begin position="263"/>
        <end position="283"/>
    </location>
</feature>
<name>J0X1B1_9BIFI</name>
<dbReference type="STRING" id="857290.HMPREF9156_00393"/>
<dbReference type="GO" id="GO:0016791">
    <property type="term" value="F:phosphatase activity"/>
    <property type="evidence" value="ECO:0007669"/>
    <property type="project" value="TreeGrafter"/>
</dbReference>
<dbReference type="SFLD" id="SFLDS00003">
    <property type="entry name" value="Haloacid_Dehalogenase"/>
    <property type="match status" value="1"/>
</dbReference>
<accession>J0X1B1</accession>
<gene>
    <name evidence="6" type="ORF">HMPREF9156_00393</name>
</gene>
<evidence type="ECO:0000313" key="6">
    <source>
        <dbReference type="EMBL" id="EJD65629.1"/>
    </source>
</evidence>
<keyword evidence="3 6" id="KW-0378">Hydrolase</keyword>
<evidence type="ECO:0000256" key="2">
    <source>
        <dbReference type="ARBA" id="ARBA00022723"/>
    </source>
</evidence>
<dbReference type="NCBIfam" id="TIGR01549">
    <property type="entry name" value="HAD-SF-IA-v1"/>
    <property type="match status" value="1"/>
</dbReference>
<feature type="compositionally biased region" description="Low complexity" evidence="5">
    <location>
        <begin position="86"/>
        <end position="98"/>
    </location>
</feature>
<dbReference type="Proteomes" id="UP000006415">
    <property type="component" value="Unassembled WGS sequence"/>
</dbReference>
<protein>
    <submittedName>
        <fullName evidence="6">HAD hydrolase, family IA</fullName>
    </submittedName>
</protein>
<dbReference type="EMBL" id="AGZS01000001">
    <property type="protein sequence ID" value="EJD65629.1"/>
    <property type="molecule type" value="Genomic_DNA"/>
</dbReference>
<dbReference type="InterPro" id="IPR006439">
    <property type="entry name" value="HAD-SF_hydro_IA"/>
</dbReference>
<dbReference type="SUPFAM" id="SSF56784">
    <property type="entry name" value="HAD-like"/>
    <property type="match status" value="1"/>
</dbReference>
<dbReference type="PANTHER" id="PTHR46470">
    <property type="entry name" value="N-ACYLNEURAMINATE-9-PHOSPHATASE"/>
    <property type="match status" value="1"/>
</dbReference>
<evidence type="ECO:0000256" key="5">
    <source>
        <dbReference type="SAM" id="MobiDB-lite"/>
    </source>
</evidence>
<dbReference type="PANTHER" id="PTHR46470:SF2">
    <property type="entry name" value="GLYCERALDEHYDE 3-PHOSPHATE PHOSPHATASE"/>
    <property type="match status" value="1"/>
</dbReference>
<sequence>MYKFVFLDLYGTLLDIHTDEASPEPWEALYAYLLPYSGGNHSSGADAEDSGAGIHSPENLRQRFMAREQRETELALAGTGNGSLPGGAVPADGAAGHPEAALRDGKDASQVEIDIAEVYTGIFSDMGISAETVSGEHLLVRAPTVFREASRQWIRIFPGAADFLTALRKKGLTTVLASNAQELYTDKELEGLKPFLDRVFLSSRIGYKKPSPAFFEHILQCTGAAPAETVMIGNDSVCDIRGAAGVGIDGIYLDTGGTGGPGNADSTAGAADTAGTAGTDNGTCRSSAQEPQAVLSVHGADYQAVYDFIAGRSL</sequence>
<dbReference type="Pfam" id="PF00702">
    <property type="entry name" value="Hydrolase"/>
    <property type="match status" value="1"/>
</dbReference>
<feature type="region of interest" description="Disordered" evidence="5">
    <location>
        <begin position="77"/>
        <end position="106"/>
    </location>
</feature>
<dbReference type="GO" id="GO:0046872">
    <property type="term" value="F:metal ion binding"/>
    <property type="evidence" value="ECO:0007669"/>
    <property type="project" value="UniProtKB-KW"/>
</dbReference>
<reference evidence="6 7" key="1">
    <citation type="submission" date="2012-01" db="EMBL/GenBank/DDBJ databases">
        <title>The Genome Sequence of Scardovia wiggsiae F0424.</title>
        <authorList>
            <consortium name="The Broad Institute Genome Sequencing Platform"/>
            <person name="Earl A."/>
            <person name="Ward D."/>
            <person name="Feldgarden M."/>
            <person name="Gevers D."/>
            <person name="Izard J."/>
            <person name="Ganesan A."/>
            <person name="Baranova O.V."/>
            <person name="Blanton J.M."/>
            <person name="Tanner A.C."/>
            <person name="Mathney J."/>
            <person name="Dewhirst F.E."/>
            <person name="Young S.K."/>
            <person name="Zeng Q."/>
            <person name="Gargeya S."/>
            <person name="Fitzgerald M."/>
            <person name="Haas B."/>
            <person name="Abouelleil A."/>
            <person name="Alvarado L."/>
            <person name="Arachchi H.M."/>
            <person name="Berlin A."/>
            <person name="Chapman S.B."/>
            <person name="Gearin G."/>
            <person name="Goldberg J."/>
            <person name="Griggs A."/>
            <person name="Gujja S."/>
            <person name="Hansen M."/>
            <person name="Heiman D."/>
            <person name="Howarth C."/>
            <person name="Larimer J."/>
            <person name="Lui A."/>
            <person name="MacDonald P.J.P."/>
            <person name="McCowen C."/>
            <person name="Montmayeur A."/>
            <person name="Murphy C."/>
            <person name="Neiman D."/>
            <person name="Pearson M."/>
            <person name="Priest M."/>
            <person name="Roberts A."/>
            <person name="Saif S."/>
            <person name="Shea T."/>
            <person name="Sisk P."/>
            <person name="Stolte C."/>
            <person name="Sykes S."/>
            <person name="Wortman J."/>
            <person name="Nusbaum C."/>
            <person name="Birren B."/>
        </authorList>
    </citation>
    <scope>NUCLEOTIDE SEQUENCE [LARGE SCALE GENOMIC DNA]</scope>
    <source>
        <strain evidence="6 7">F0424</strain>
    </source>
</reference>
<feature type="region of interest" description="Disordered" evidence="5">
    <location>
        <begin position="263"/>
        <end position="286"/>
    </location>
</feature>
<dbReference type="Gene3D" id="3.40.50.1000">
    <property type="entry name" value="HAD superfamily/HAD-like"/>
    <property type="match status" value="1"/>
</dbReference>
<keyword evidence="7" id="KW-1185">Reference proteome</keyword>
<dbReference type="SFLD" id="SFLDG01129">
    <property type="entry name" value="C1.5:_HAD__Beta-PGM__Phosphata"/>
    <property type="match status" value="1"/>
</dbReference>
<proteinExistence type="predicted"/>
<dbReference type="InterPro" id="IPR036412">
    <property type="entry name" value="HAD-like_sf"/>
</dbReference>